<dbReference type="Gene3D" id="1.10.10.10">
    <property type="entry name" value="Winged helix-like DNA-binding domain superfamily/Winged helix DNA-binding domain"/>
    <property type="match status" value="1"/>
</dbReference>
<name>A0ABT1T4C7_9SPHI</name>
<keyword evidence="2" id="KW-1185">Reference proteome</keyword>
<dbReference type="InterPro" id="IPR036388">
    <property type="entry name" value="WH-like_DNA-bd_sf"/>
</dbReference>
<organism evidence="1 2">
    <name type="scientific">Mucilaginibacter aquariorum</name>
    <dbReference type="NCBI Taxonomy" id="2967225"/>
    <lineage>
        <taxon>Bacteria</taxon>
        <taxon>Pseudomonadati</taxon>
        <taxon>Bacteroidota</taxon>
        <taxon>Sphingobacteriia</taxon>
        <taxon>Sphingobacteriales</taxon>
        <taxon>Sphingobacteriaceae</taxon>
        <taxon>Mucilaginibacter</taxon>
    </lineage>
</organism>
<sequence length="89" mass="10590">MERQLQTYRSSKSRLTTKQLEYNKTNDLIVVFIEMLTEPKDAEFLWLEFKKKGYKMSISSFYGRLKKLVDAGLIVKIHIANNKYVYNHP</sequence>
<comment type="caution">
    <text evidence="1">The sequence shown here is derived from an EMBL/GenBank/DDBJ whole genome shotgun (WGS) entry which is preliminary data.</text>
</comment>
<reference evidence="1 2" key="1">
    <citation type="submission" date="2022-07" db="EMBL/GenBank/DDBJ databases">
        <title>Mucilaginibacter sp. JC4.</title>
        <authorList>
            <person name="Le V."/>
            <person name="Ko S.-R."/>
            <person name="Ahn C.-Y."/>
            <person name="Oh H.-M."/>
        </authorList>
    </citation>
    <scope>NUCLEOTIDE SEQUENCE [LARGE SCALE GENOMIC DNA]</scope>
    <source>
        <strain evidence="1 2">JC4</strain>
    </source>
</reference>
<proteinExistence type="predicted"/>
<dbReference type="InterPro" id="IPR036390">
    <property type="entry name" value="WH_DNA-bd_sf"/>
</dbReference>
<evidence type="ECO:0000313" key="2">
    <source>
        <dbReference type="Proteomes" id="UP001204376"/>
    </source>
</evidence>
<evidence type="ECO:0008006" key="3">
    <source>
        <dbReference type="Google" id="ProtNLM"/>
    </source>
</evidence>
<evidence type="ECO:0000313" key="1">
    <source>
        <dbReference type="EMBL" id="MCQ6959270.1"/>
    </source>
</evidence>
<dbReference type="SUPFAM" id="SSF46785">
    <property type="entry name" value="Winged helix' DNA-binding domain"/>
    <property type="match status" value="1"/>
</dbReference>
<accession>A0ABT1T4C7</accession>
<protein>
    <recommendedName>
        <fullName evidence="3">Ferric uptake regulator family protein</fullName>
    </recommendedName>
</protein>
<dbReference type="Proteomes" id="UP001204376">
    <property type="component" value="Unassembled WGS sequence"/>
</dbReference>
<gene>
    <name evidence="1" type="ORF">NPE20_14940</name>
</gene>
<dbReference type="RefSeq" id="WP_256539454.1">
    <property type="nucleotide sequence ID" value="NZ_JANHOH010000002.1"/>
</dbReference>
<dbReference type="EMBL" id="JANHOH010000002">
    <property type="protein sequence ID" value="MCQ6959270.1"/>
    <property type="molecule type" value="Genomic_DNA"/>
</dbReference>